<keyword evidence="8" id="KW-0067">ATP-binding</keyword>
<dbReference type="SMART" id="SM00387">
    <property type="entry name" value="HATPase_c"/>
    <property type="match status" value="1"/>
</dbReference>
<dbReference type="Gene3D" id="3.30.450.20">
    <property type="entry name" value="PAS domain"/>
    <property type="match status" value="3"/>
</dbReference>
<dbReference type="InterPro" id="IPR036097">
    <property type="entry name" value="HisK_dim/P_sf"/>
</dbReference>
<keyword evidence="9 14" id="KW-1133">Transmembrane helix</keyword>
<evidence type="ECO:0000256" key="12">
    <source>
        <dbReference type="PROSITE-ProRule" id="PRU00169"/>
    </source>
</evidence>
<dbReference type="PROSITE" id="PS50109">
    <property type="entry name" value="HIS_KIN"/>
    <property type="match status" value="1"/>
</dbReference>
<dbReference type="CDD" id="cd17546">
    <property type="entry name" value="REC_hyHK_CKI1_RcsC-like"/>
    <property type="match status" value="1"/>
</dbReference>
<keyword evidence="13" id="KW-0175">Coiled coil</keyword>
<dbReference type="PROSITE" id="PS50110">
    <property type="entry name" value="RESPONSE_REGULATORY"/>
    <property type="match status" value="1"/>
</dbReference>
<evidence type="ECO:0000259" key="17">
    <source>
        <dbReference type="PROSITE" id="PS50112"/>
    </source>
</evidence>
<dbReference type="InterPro" id="IPR000014">
    <property type="entry name" value="PAS"/>
</dbReference>
<evidence type="ECO:0000259" key="15">
    <source>
        <dbReference type="PROSITE" id="PS50109"/>
    </source>
</evidence>
<evidence type="ECO:0000256" key="6">
    <source>
        <dbReference type="ARBA" id="ARBA00022692"/>
    </source>
</evidence>
<keyword evidence="6 14" id="KW-0812">Transmembrane</keyword>
<dbReference type="SUPFAM" id="SSF47226">
    <property type="entry name" value="Histidine-containing phosphotransfer domain, HPT domain"/>
    <property type="match status" value="1"/>
</dbReference>
<reference evidence="19" key="1">
    <citation type="journal article" date="2021" name="Front. Microbiol.">
        <title>Comprehensive Comparative Genomics and Phenotyping of Methylobacterium Species.</title>
        <authorList>
            <person name="Alessa O."/>
            <person name="Ogura Y."/>
            <person name="Fujitani Y."/>
            <person name="Takami H."/>
            <person name="Hayashi T."/>
            <person name="Sahin N."/>
            <person name="Tani A."/>
        </authorList>
    </citation>
    <scope>NUCLEOTIDE SEQUENCE</scope>
    <source>
        <strain evidence="19">DSM 17168</strain>
    </source>
</reference>
<evidence type="ECO:0000256" key="10">
    <source>
        <dbReference type="ARBA" id="ARBA00023012"/>
    </source>
</evidence>
<feature type="domain" description="PAC" evidence="18">
    <location>
        <begin position="301"/>
        <end position="352"/>
    </location>
</feature>
<dbReference type="Pfam" id="PF01627">
    <property type="entry name" value="Hpt"/>
    <property type="match status" value="1"/>
</dbReference>
<dbReference type="SMART" id="SM00091">
    <property type="entry name" value="PAS"/>
    <property type="match status" value="3"/>
</dbReference>
<dbReference type="SMART" id="SM00086">
    <property type="entry name" value="PAC"/>
    <property type="match status" value="2"/>
</dbReference>
<evidence type="ECO:0000256" key="7">
    <source>
        <dbReference type="ARBA" id="ARBA00022741"/>
    </source>
</evidence>
<feature type="domain" description="Response regulatory" evidence="16">
    <location>
        <begin position="745"/>
        <end position="862"/>
    </location>
</feature>
<feature type="transmembrane region" description="Helical" evidence="14">
    <location>
        <begin position="56"/>
        <end position="78"/>
    </location>
</feature>
<evidence type="ECO:0000313" key="19">
    <source>
        <dbReference type="EMBL" id="GJE02049.1"/>
    </source>
</evidence>
<evidence type="ECO:0000256" key="3">
    <source>
        <dbReference type="ARBA" id="ARBA00012438"/>
    </source>
</evidence>
<feature type="modified residue" description="4-aspartylphosphate" evidence="12">
    <location>
        <position position="794"/>
    </location>
</feature>
<comment type="subcellular location">
    <subcellularLocation>
        <location evidence="2">Cell membrane</location>
        <topology evidence="2">Multi-pass membrane protein</topology>
    </subcellularLocation>
</comment>
<keyword evidence="19" id="KW-0808">Transferase</keyword>
<reference evidence="19" key="2">
    <citation type="submission" date="2021-08" db="EMBL/GenBank/DDBJ databases">
        <authorList>
            <person name="Tani A."/>
            <person name="Ola A."/>
            <person name="Ogura Y."/>
            <person name="Katsura K."/>
            <person name="Hayashi T."/>
        </authorList>
    </citation>
    <scope>NUCLEOTIDE SEQUENCE</scope>
    <source>
        <strain evidence="19">DSM 17168</strain>
    </source>
</reference>
<accession>A0ABQ4SJU9</accession>
<evidence type="ECO:0000259" key="18">
    <source>
        <dbReference type="PROSITE" id="PS50113"/>
    </source>
</evidence>
<dbReference type="Gene3D" id="1.20.120.160">
    <property type="entry name" value="HPT domain"/>
    <property type="match status" value="1"/>
</dbReference>
<proteinExistence type="predicted"/>
<dbReference type="EMBL" id="BPQQ01000047">
    <property type="protein sequence ID" value="GJE02049.1"/>
    <property type="molecule type" value="Genomic_DNA"/>
</dbReference>
<dbReference type="Proteomes" id="UP001055153">
    <property type="component" value="Unassembled WGS sequence"/>
</dbReference>
<dbReference type="CDD" id="cd00130">
    <property type="entry name" value="PAS"/>
    <property type="match status" value="2"/>
</dbReference>
<dbReference type="SUPFAM" id="SSF47384">
    <property type="entry name" value="Homodimeric domain of signal transducing histidine kinase"/>
    <property type="match status" value="1"/>
</dbReference>
<dbReference type="RefSeq" id="WP_238237388.1">
    <property type="nucleotide sequence ID" value="NZ_BPQQ01000047.1"/>
</dbReference>
<dbReference type="EC" id="2.7.13.3" evidence="3"/>
<dbReference type="InterPro" id="IPR004358">
    <property type="entry name" value="Sig_transdc_His_kin-like_C"/>
</dbReference>
<evidence type="ECO:0000256" key="14">
    <source>
        <dbReference type="SAM" id="Phobius"/>
    </source>
</evidence>
<keyword evidence="11 14" id="KW-0472">Membrane</keyword>
<dbReference type="SUPFAM" id="SSF52172">
    <property type="entry name" value="CheY-like"/>
    <property type="match status" value="1"/>
</dbReference>
<dbReference type="SUPFAM" id="SSF55785">
    <property type="entry name" value="PYP-like sensor domain (PAS domain)"/>
    <property type="match status" value="3"/>
</dbReference>
<evidence type="ECO:0000256" key="2">
    <source>
        <dbReference type="ARBA" id="ARBA00004651"/>
    </source>
</evidence>
<evidence type="ECO:0000256" key="5">
    <source>
        <dbReference type="ARBA" id="ARBA00022553"/>
    </source>
</evidence>
<evidence type="ECO:0000256" key="13">
    <source>
        <dbReference type="SAM" id="Coils"/>
    </source>
</evidence>
<organism evidence="19 20">
    <name type="scientific">Methylobacterium isbiliense</name>
    <dbReference type="NCBI Taxonomy" id="315478"/>
    <lineage>
        <taxon>Bacteria</taxon>
        <taxon>Pseudomonadati</taxon>
        <taxon>Pseudomonadota</taxon>
        <taxon>Alphaproteobacteria</taxon>
        <taxon>Hyphomicrobiales</taxon>
        <taxon>Methylobacteriaceae</taxon>
        <taxon>Methylobacterium</taxon>
    </lineage>
</organism>
<dbReference type="SUPFAM" id="SSF55874">
    <property type="entry name" value="ATPase domain of HSP90 chaperone/DNA topoisomerase II/histidine kinase"/>
    <property type="match status" value="1"/>
</dbReference>
<evidence type="ECO:0000256" key="1">
    <source>
        <dbReference type="ARBA" id="ARBA00000085"/>
    </source>
</evidence>
<feature type="transmembrane region" description="Helical" evidence="14">
    <location>
        <begin position="20"/>
        <end position="44"/>
    </location>
</feature>
<dbReference type="Pfam" id="PF08447">
    <property type="entry name" value="PAS_3"/>
    <property type="match status" value="2"/>
</dbReference>
<dbReference type="Gene3D" id="3.30.565.10">
    <property type="entry name" value="Histidine kinase-like ATPase, C-terminal domain"/>
    <property type="match status" value="1"/>
</dbReference>
<comment type="catalytic activity">
    <reaction evidence="1">
        <text>ATP + protein L-histidine = ADP + protein N-phospho-L-histidine.</text>
        <dbReference type="EC" id="2.7.13.3"/>
    </reaction>
</comment>
<dbReference type="SMART" id="SM00388">
    <property type="entry name" value="HisKA"/>
    <property type="match status" value="1"/>
</dbReference>
<dbReference type="PANTHER" id="PTHR45339">
    <property type="entry name" value="HYBRID SIGNAL TRANSDUCTION HISTIDINE KINASE J"/>
    <property type="match status" value="1"/>
</dbReference>
<dbReference type="SMART" id="SM00448">
    <property type="entry name" value="REC"/>
    <property type="match status" value="1"/>
</dbReference>
<keyword evidence="5 12" id="KW-0597">Phosphoprotein</keyword>
<dbReference type="Gene3D" id="3.40.50.2300">
    <property type="match status" value="1"/>
</dbReference>
<dbReference type="PROSITE" id="PS50112">
    <property type="entry name" value="PAS"/>
    <property type="match status" value="2"/>
</dbReference>
<dbReference type="InterPro" id="IPR003661">
    <property type="entry name" value="HisK_dim/P_dom"/>
</dbReference>
<dbReference type="InterPro" id="IPR011006">
    <property type="entry name" value="CheY-like_superfamily"/>
</dbReference>
<keyword evidence="7" id="KW-0547">Nucleotide-binding</keyword>
<evidence type="ECO:0000256" key="9">
    <source>
        <dbReference type="ARBA" id="ARBA00022989"/>
    </source>
</evidence>
<feature type="domain" description="PAC" evidence="18">
    <location>
        <begin position="428"/>
        <end position="481"/>
    </location>
</feature>
<dbReference type="Gene3D" id="1.10.287.130">
    <property type="match status" value="1"/>
</dbReference>
<dbReference type="InterPro" id="IPR005467">
    <property type="entry name" value="His_kinase_dom"/>
</dbReference>
<keyword evidence="10" id="KW-0902">Two-component regulatory system</keyword>
<evidence type="ECO:0000256" key="8">
    <source>
        <dbReference type="ARBA" id="ARBA00022840"/>
    </source>
</evidence>
<dbReference type="Pfam" id="PF00512">
    <property type="entry name" value="HisKA"/>
    <property type="match status" value="1"/>
</dbReference>
<dbReference type="Pfam" id="PF02518">
    <property type="entry name" value="HATPase_c"/>
    <property type="match status" value="1"/>
</dbReference>
<name>A0ABQ4SJU9_9HYPH</name>
<dbReference type="InterPro" id="IPR000700">
    <property type="entry name" value="PAS-assoc_C"/>
</dbReference>
<evidence type="ECO:0000256" key="4">
    <source>
        <dbReference type="ARBA" id="ARBA00022475"/>
    </source>
</evidence>
<dbReference type="InterPro" id="IPR003594">
    <property type="entry name" value="HATPase_dom"/>
</dbReference>
<feature type="coiled-coil region" evidence="13">
    <location>
        <begin position="472"/>
        <end position="499"/>
    </location>
</feature>
<dbReference type="PROSITE" id="PS50113">
    <property type="entry name" value="PAC"/>
    <property type="match status" value="2"/>
</dbReference>
<evidence type="ECO:0000256" key="11">
    <source>
        <dbReference type="ARBA" id="ARBA00023136"/>
    </source>
</evidence>
<feature type="domain" description="PAS" evidence="17">
    <location>
        <begin position="227"/>
        <end position="298"/>
    </location>
</feature>
<comment type="caution">
    <text evidence="19">The sequence shown here is derived from an EMBL/GenBank/DDBJ whole genome shotgun (WGS) entry which is preliminary data.</text>
</comment>
<dbReference type="CDD" id="cd00082">
    <property type="entry name" value="HisKA"/>
    <property type="match status" value="1"/>
</dbReference>
<evidence type="ECO:0000259" key="16">
    <source>
        <dbReference type="PROSITE" id="PS50110"/>
    </source>
</evidence>
<dbReference type="PRINTS" id="PR00344">
    <property type="entry name" value="BCTRLSENSOR"/>
</dbReference>
<dbReference type="CDD" id="cd16922">
    <property type="entry name" value="HATPase_EvgS-ArcB-TorS-like"/>
    <property type="match status" value="1"/>
</dbReference>
<gene>
    <name evidence="19" type="primary">rcsC_29</name>
    <name evidence="19" type="ORF">GMJLKIPL_3993</name>
</gene>
<dbReference type="InterPro" id="IPR036641">
    <property type="entry name" value="HPT_dom_sf"/>
</dbReference>
<dbReference type="Pfam" id="PF12860">
    <property type="entry name" value="PAS_7"/>
    <property type="match status" value="1"/>
</dbReference>
<feature type="domain" description="Histidine kinase" evidence="15">
    <location>
        <begin position="506"/>
        <end position="724"/>
    </location>
</feature>
<dbReference type="InterPro" id="IPR001789">
    <property type="entry name" value="Sig_transdc_resp-reg_receiver"/>
</dbReference>
<keyword evidence="20" id="KW-1185">Reference proteome</keyword>
<protein>
    <recommendedName>
        <fullName evidence="3">histidine kinase</fullName>
        <ecNumber evidence="3">2.7.13.3</ecNumber>
    </recommendedName>
</protein>
<dbReference type="InterPro" id="IPR036890">
    <property type="entry name" value="HATPase_C_sf"/>
</dbReference>
<dbReference type="InterPro" id="IPR013655">
    <property type="entry name" value="PAS_fold_3"/>
</dbReference>
<keyword evidence="4" id="KW-1003">Cell membrane</keyword>
<dbReference type="NCBIfam" id="TIGR00229">
    <property type="entry name" value="sensory_box"/>
    <property type="match status" value="2"/>
</dbReference>
<dbReference type="InterPro" id="IPR035965">
    <property type="entry name" value="PAS-like_dom_sf"/>
</dbReference>
<dbReference type="PANTHER" id="PTHR45339:SF1">
    <property type="entry name" value="HYBRID SIGNAL TRANSDUCTION HISTIDINE KINASE J"/>
    <property type="match status" value="1"/>
</dbReference>
<dbReference type="GO" id="GO:0016301">
    <property type="term" value="F:kinase activity"/>
    <property type="evidence" value="ECO:0007669"/>
    <property type="project" value="UniProtKB-KW"/>
</dbReference>
<dbReference type="InterPro" id="IPR008207">
    <property type="entry name" value="Sig_transdc_His_kin_Hpt_dom"/>
</dbReference>
<dbReference type="InterPro" id="IPR001610">
    <property type="entry name" value="PAC"/>
</dbReference>
<keyword evidence="19" id="KW-0418">Kinase</keyword>
<feature type="domain" description="PAS" evidence="17">
    <location>
        <begin position="353"/>
        <end position="423"/>
    </location>
</feature>
<evidence type="ECO:0000313" key="20">
    <source>
        <dbReference type="Proteomes" id="UP001055153"/>
    </source>
</evidence>
<dbReference type="Pfam" id="PF00072">
    <property type="entry name" value="Response_reg"/>
    <property type="match status" value="1"/>
</dbReference>
<sequence>MVGWLGRFLGHGPVSPVAASVGLLAAGSTALFAVLLAALLTTVLAAQPSAAVVLRLAAAAALALAGAVLGALTLALLANRDGRETAAILAAATHPTEHGRAQDALAQTSARLAKTLDCMDQGLVMVGPDRTVQVANRRALELLDLTPEFIAARPTYRAFRAAARRSPRWGSLADDTPLRLSEEDEGERRTIALRHTPDGRALEIRTLRTDDGGMIQTLTDVTDRRKAEDRYRLLAENATDLVSLWPSADSGRIYVSPSARSVVGWEPEEFARLPLARRIHPDDLPRVAAEIADLTAAKPRRVSEHRMRHKAGHHVWVEAAFQLTKAGTPEEALIVSARDVTARRAADAALRESEARHRLLAERTGDIIVRADLDGTLRYLSPAVEGVTGYTPETLLNRRATDLIDPEDRAAVRRAYRRLLVAAPGTKTSLTYRARHRLGHAVWLEVNPTLLRDETTGQPLGYVDVARDVTVRMAVEAELAAAREQTEAARIEAEQASRAKSDFLASMSHEIRTPLNGILGYTELLLDDAALSEAQRRQAERIRSAGSALLTVVNDILDFSEIEAGRVELDPAAFDLRGLTDNAVAIVGQLAERKGLGIDVRVDPAVPARLVGDQNRLRQILLNLLNNALKFTERGTIVLAVTRAACGAVRFAVTDTGIGIAPERQGRLFQRFSQVDGSIRREFGGTGLGLAISKKLVERMGGTIGVESRLGAGSTFWFAVGLPAAGTPPRPPPPQAPERTVSPRRILLAEDLVMNQELVRAVLERAGHTVEVAQDGWEAVIAVQTNPYDLVLMDVQMPGMDGVTATRHIRSLPGPMGEVPVIALTANVLPAQVAAFRAAGMNDHIGKPFRREELQAAVERWTSGAPGRQAPVDRTVYEDVAGLLGPARLARLLDDLAREIGDRLSDACLDGSDLARLRGDAHGLASAAGQLGFAELARLCRDLERACREERDRPGPDLASILAALRQARDRALGEIGRLRPAA</sequence>